<dbReference type="EMBL" id="CP127162">
    <property type="protein sequence ID" value="WIV19060.1"/>
    <property type="molecule type" value="Genomic_DNA"/>
</dbReference>
<accession>A0ABY8X7B6</accession>
<evidence type="ECO:0000313" key="1">
    <source>
        <dbReference type="EMBL" id="WIV19060.1"/>
    </source>
</evidence>
<proteinExistence type="predicted"/>
<dbReference type="Proteomes" id="UP001236415">
    <property type="component" value="Chromosome"/>
</dbReference>
<protein>
    <submittedName>
        <fullName evidence="1">Uncharacterized protein</fullName>
    </submittedName>
</protein>
<gene>
    <name evidence="1" type="ORF">QPK24_22550</name>
</gene>
<name>A0ABY8X7B6_9BACL</name>
<reference evidence="1 2" key="1">
    <citation type="submission" date="2023-06" db="EMBL/GenBank/DDBJ databases">
        <title>Paenibacillus polygonum sp. nov., an endophytic bacterium, isolated from Polygonum lapathifolium L. in Nanji Wetland National Nature Reserve, South of Poyang Lake, Jiangxi Province, China.</title>
        <authorList>
            <person name="Yu Z."/>
        </authorList>
    </citation>
    <scope>NUCLEOTIDE SEQUENCE [LARGE SCALE GENOMIC DNA]</scope>
    <source>
        <strain evidence="1 2">C31</strain>
    </source>
</reference>
<organism evidence="1 2">
    <name type="scientific">Paenibacillus polygoni</name>
    <dbReference type="NCBI Taxonomy" id="3050112"/>
    <lineage>
        <taxon>Bacteria</taxon>
        <taxon>Bacillati</taxon>
        <taxon>Bacillota</taxon>
        <taxon>Bacilli</taxon>
        <taxon>Bacillales</taxon>
        <taxon>Paenibacillaceae</taxon>
        <taxon>Paenibacillus</taxon>
    </lineage>
</organism>
<keyword evidence="2" id="KW-1185">Reference proteome</keyword>
<evidence type="ECO:0000313" key="2">
    <source>
        <dbReference type="Proteomes" id="UP001236415"/>
    </source>
</evidence>
<dbReference type="RefSeq" id="WP_285744903.1">
    <property type="nucleotide sequence ID" value="NZ_CP127162.1"/>
</dbReference>
<sequence>MKKKILTTLIIILILAAGGITSKMLSAQTIITPAEVVSALESKDIQLLPASESTDKPLLNHVPAVQYILQPENATGQPEALSIFTYASADALQDAVTELEQQIDYLDNAPAVYEHKNALILHWKGDSPSDSLNQILEEALLDL</sequence>